<dbReference type="AlphaFoldDB" id="A0AAW0UKR7"/>
<evidence type="ECO:0000256" key="1">
    <source>
        <dbReference type="ARBA" id="ARBA00004123"/>
    </source>
</evidence>
<sequence>MRRRAQPTTLLERAKFVLLWSHGMSLRTIARHTGSSVTTVYRRPGLFLCLVNTGNRPISPTRRPRGHSTFHQHVPAGRKKSRAHTMAWKNITVTGGPQLFTPSSLVSIVWSRGSARLTLYRRRTPAFPL</sequence>
<proteinExistence type="predicted"/>
<dbReference type="GO" id="GO:0005634">
    <property type="term" value="C:nucleus"/>
    <property type="evidence" value="ECO:0007669"/>
    <property type="project" value="UniProtKB-SubCell"/>
</dbReference>
<keyword evidence="4" id="KW-1185">Reference proteome</keyword>
<protein>
    <recommendedName>
        <fullName evidence="5">Transposase IS30-like HTH domain-containing protein</fullName>
    </recommendedName>
</protein>
<gene>
    <name evidence="3" type="ORF">O3P69_003174</name>
</gene>
<evidence type="ECO:0000256" key="2">
    <source>
        <dbReference type="SAM" id="MobiDB-lite"/>
    </source>
</evidence>
<name>A0AAW0UKR7_SCYPA</name>
<comment type="caution">
    <text evidence="3">The sequence shown here is derived from an EMBL/GenBank/DDBJ whole genome shotgun (WGS) entry which is preliminary data.</text>
</comment>
<feature type="region of interest" description="Disordered" evidence="2">
    <location>
        <begin position="58"/>
        <end position="79"/>
    </location>
</feature>
<evidence type="ECO:0008006" key="5">
    <source>
        <dbReference type="Google" id="ProtNLM"/>
    </source>
</evidence>
<organism evidence="3 4">
    <name type="scientific">Scylla paramamosain</name>
    <name type="common">Mud crab</name>
    <dbReference type="NCBI Taxonomy" id="85552"/>
    <lineage>
        <taxon>Eukaryota</taxon>
        <taxon>Metazoa</taxon>
        <taxon>Ecdysozoa</taxon>
        <taxon>Arthropoda</taxon>
        <taxon>Crustacea</taxon>
        <taxon>Multicrustacea</taxon>
        <taxon>Malacostraca</taxon>
        <taxon>Eumalacostraca</taxon>
        <taxon>Eucarida</taxon>
        <taxon>Decapoda</taxon>
        <taxon>Pleocyemata</taxon>
        <taxon>Brachyura</taxon>
        <taxon>Eubrachyura</taxon>
        <taxon>Portunoidea</taxon>
        <taxon>Portunidae</taxon>
        <taxon>Portuninae</taxon>
        <taxon>Scylla</taxon>
    </lineage>
</organism>
<evidence type="ECO:0000313" key="3">
    <source>
        <dbReference type="EMBL" id="KAK8400280.1"/>
    </source>
</evidence>
<dbReference type="Proteomes" id="UP001487740">
    <property type="component" value="Unassembled WGS sequence"/>
</dbReference>
<dbReference type="InterPro" id="IPR009057">
    <property type="entry name" value="Homeodomain-like_sf"/>
</dbReference>
<comment type="subcellular location">
    <subcellularLocation>
        <location evidence="1">Nucleus</location>
    </subcellularLocation>
</comment>
<accession>A0AAW0UKR7</accession>
<evidence type="ECO:0000313" key="4">
    <source>
        <dbReference type="Proteomes" id="UP001487740"/>
    </source>
</evidence>
<feature type="compositionally biased region" description="Basic residues" evidence="2">
    <location>
        <begin position="62"/>
        <end position="79"/>
    </location>
</feature>
<dbReference type="SUPFAM" id="SSF46689">
    <property type="entry name" value="Homeodomain-like"/>
    <property type="match status" value="1"/>
</dbReference>
<reference evidence="3 4" key="1">
    <citation type="submission" date="2023-03" db="EMBL/GenBank/DDBJ databases">
        <title>High-quality genome of Scylla paramamosain provides insights in environmental adaptation.</title>
        <authorList>
            <person name="Zhang L."/>
        </authorList>
    </citation>
    <scope>NUCLEOTIDE SEQUENCE [LARGE SCALE GENOMIC DNA]</scope>
    <source>
        <strain evidence="3">LZ_2023a</strain>
        <tissue evidence="3">Muscle</tissue>
    </source>
</reference>
<dbReference type="EMBL" id="JARAKH010000010">
    <property type="protein sequence ID" value="KAK8400280.1"/>
    <property type="molecule type" value="Genomic_DNA"/>
</dbReference>